<keyword evidence="3" id="KW-1185">Reference proteome</keyword>
<dbReference type="AlphaFoldDB" id="A0A8J4B9B1"/>
<feature type="compositionally biased region" description="Low complexity" evidence="1">
    <location>
        <begin position="49"/>
        <end position="71"/>
    </location>
</feature>
<feature type="region of interest" description="Disordered" evidence="1">
    <location>
        <begin position="48"/>
        <end position="84"/>
    </location>
</feature>
<evidence type="ECO:0000313" key="2">
    <source>
        <dbReference type="EMBL" id="GIL56797.1"/>
    </source>
</evidence>
<protein>
    <submittedName>
        <fullName evidence="2">Uncharacterized protein</fullName>
    </submittedName>
</protein>
<accession>A0A8J4B9B1</accession>
<gene>
    <name evidence="2" type="ORF">Vafri_12098</name>
</gene>
<reference evidence="2" key="1">
    <citation type="journal article" date="2021" name="Proc. Natl. Acad. Sci. U.S.A.">
        <title>Three genomes in the algal genus Volvox reveal the fate of a haploid sex-determining region after a transition to homothallism.</title>
        <authorList>
            <person name="Yamamoto K."/>
            <person name="Hamaji T."/>
            <person name="Kawai-Toyooka H."/>
            <person name="Matsuzaki R."/>
            <person name="Takahashi F."/>
            <person name="Nishimura Y."/>
            <person name="Kawachi M."/>
            <person name="Noguchi H."/>
            <person name="Minakuchi Y."/>
            <person name="Umen J.G."/>
            <person name="Toyoda A."/>
            <person name="Nozaki H."/>
        </authorList>
    </citation>
    <scope>NUCLEOTIDE SEQUENCE</scope>
    <source>
        <strain evidence="2">NIES-3780</strain>
    </source>
</reference>
<comment type="caution">
    <text evidence="2">The sequence shown here is derived from an EMBL/GenBank/DDBJ whole genome shotgun (WGS) entry which is preliminary data.</text>
</comment>
<evidence type="ECO:0000256" key="1">
    <source>
        <dbReference type="SAM" id="MobiDB-lite"/>
    </source>
</evidence>
<feature type="region of interest" description="Disordered" evidence="1">
    <location>
        <begin position="133"/>
        <end position="161"/>
    </location>
</feature>
<evidence type="ECO:0000313" key="3">
    <source>
        <dbReference type="Proteomes" id="UP000747399"/>
    </source>
</evidence>
<dbReference type="Proteomes" id="UP000747399">
    <property type="component" value="Unassembled WGS sequence"/>
</dbReference>
<organism evidence="2 3">
    <name type="scientific">Volvox africanus</name>
    <dbReference type="NCBI Taxonomy" id="51714"/>
    <lineage>
        <taxon>Eukaryota</taxon>
        <taxon>Viridiplantae</taxon>
        <taxon>Chlorophyta</taxon>
        <taxon>core chlorophytes</taxon>
        <taxon>Chlorophyceae</taxon>
        <taxon>CS clade</taxon>
        <taxon>Chlamydomonadales</taxon>
        <taxon>Volvocaceae</taxon>
        <taxon>Volvox</taxon>
    </lineage>
</organism>
<dbReference type="EMBL" id="BNCO01000025">
    <property type="protein sequence ID" value="GIL56797.1"/>
    <property type="molecule type" value="Genomic_DNA"/>
</dbReference>
<name>A0A8J4B9B1_9CHLO</name>
<proteinExistence type="predicted"/>
<sequence length="161" mass="16274">MEGPSPGIASLSAISANEPLSLYSSLSRKGDDWTMGLPPMLGVRAAQLPNAKPEPATAAAVPPTPEALAAARTPGSFPSESDTDIDPVAAAAAAATPLPGKPRGSGGCVAAPLRGRKWSTKFRLLVNVELSYGTAAPSNRTLSPVPAQPDRAGAHPPLPLP</sequence>